<accession>A0A921UR46</accession>
<evidence type="ECO:0000313" key="2">
    <source>
        <dbReference type="EMBL" id="KAG0541452.1"/>
    </source>
</evidence>
<dbReference type="EMBL" id="CM027681">
    <property type="protein sequence ID" value="KAG0541452.1"/>
    <property type="molecule type" value="Genomic_DNA"/>
</dbReference>
<dbReference type="InterPro" id="IPR055312">
    <property type="entry name" value="FBL15-like"/>
</dbReference>
<feature type="domain" description="F-box" evidence="1">
    <location>
        <begin position="29"/>
        <end position="68"/>
    </location>
</feature>
<proteinExistence type="predicted"/>
<evidence type="ECO:0000259" key="1">
    <source>
        <dbReference type="Pfam" id="PF00646"/>
    </source>
</evidence>
<dbReference type="InterPro" id="IPR036047">
    <property type="entry name" value="F-box-like_dom_sf"/>
</dbReference>
<dbReference type="AlphaFoldDB" id="A0A921UR46"/>
<reference evidence="2" key="2">
    <citation type="submission" date="2020-10" db="EMBL/GenBank/DDBJ databases">
        <authorList>
            <person name="Cooper E.A."/>
            <person name="Brenton Z.W."/>
            <person name="Flinn B.S."/>
            <person name="Jenkins J."/>
            <person name="Shu S."/>
            <person name="Flowers D."/>
            <person name="Luo F."/>
            <person name="Wang Y."/>
            <person name="Xia P."/>
            <person name="Barry K."/>
            <person name="Daum C."/>
            <person name="Lipzen A."/>
            <person name="Yoshinaga Y."/>
            <person name="Schmutz J."/>
            <person name="Saski C."/>
            <person name="Vermerris W."/>
            <person name="Kresovich S."/>
        </authorList>
    </citation>
    <scope>NUCLEOTIDE SEQUENCE</scope>
</reference>
<comment type="caution">
    <text evidence="2">The sequence shown here is derived from an EMBL/GenBank/DDBJ whole genome shotgun (WGS) entry which is preliminary data.</text>
</comment>
<dbReference type="Pfam" id="PF00646">
    <property type="entry name" value="F-box"/>
    <property type="match status" value="1"/>
</dbReference>
<dbReference type="Proteomes" id="UP000807115">
    <property type="component" value="Chromosome 2"/>
</dbReference>
<dbReference type="PANTHER" id="PTHR34709">
    <property type="entry name" value="OS10G0396666 PROTEIN"/>
    <property type="match status" value="1"/>
</dbReference>
<sequence length="531" mass="59965">MAQQSGAAVAKKLCSSAAAADAYTGEDRISALPDDLLVLILLRLDTTAEAVRTSVLSHRWRPVWKLLPELRFDNAPDLDRIRELIDVPDPDPDQAPELRFMSVTTEGADPESAAAWLPAATRRVTGDLVFVNYDVEGEAEEQEQERGVVQLPYFTKARGIELDLGFLELALPSDGTFTRLTELFFFRVLFQGPCQVGDVVSSPRCPSLRRLGVQVCRGTGDGLIIRSESLHRIHLAHLIGFRRLTVETPALKRLAMGFCLESYYSQEDYENDGGGGGDADADVAAVGDGGADDAAQGNDNDPIVHITAPQLVSLGWDDRYDPQYVHFGNVEQLQQLSSYLYVYLQQNNQLNHNCLRLLQRFQVIKKLTLKLVFQKDLAHDLQYVMEDITMLPKIMSLKLRVFNRRHAFGASCFHLLRMCTSIQSLTFQFHETPSLEVQHFCPSGCLCEQPTEWKTEKLTLMDLEEVVIINTNGTDHEIAIFERLFDWAVKLKMLRFKYHSNTESKVNEVHQRLQRLARLETCIILEELAEQ</sequence>
<organism evidence="2 3">
    <name type="scientific">Sorghum bicolor</name>
    <name type="common">Sorghum</name>
    <name type="synonym">Sorghum vulgare</name>
    <dbReference type="NCBI Taxonomy" id="4558"/>
    <lineage>
        <taxon>Eukaryota</taxon>
        <taxon>Viridiplantae</taxon>
        <taxon>Streptophyta</taxon>
        <taxon>Embryophyta</taxon>
        <taxon>Tracheophyta</taxon>
        <taxon>Spermatophyta</taxon>
        <taxon>Magnoliopsida</taxon>
        <taxon>Liliopsida</taxon>
        <taxon>Poales</taxon>
        <taxon>Poaceae</taxon>
        <taxon>PACMAD clade</taxon>
        <taxon>Panicoideae</taxon>
        <taxon>Andropogonodae</taxon>
        <taxon>Andropogoneae</taxon>
        <taxon>Sorghinae</taxon>
        <taxon>Sorghum</taxon>
    </lineage>
</organism>
<protein>
    <recommendedName>
        <fullName evidence="1">F-box domain-containing protein</fullName>
    </recommendedName>
</protein>
<evidence type="ECO:0000313" key="3">
    <source>
        <dbReference type="Proteomes" id="UP000807115"/>
    </source>
</evidence>
<dbReference type="SUPFAM" id="SSF52047">
    <property type="entry name" value="RNI-like"/>
    <property type="match status" value="1"/>
</dbReference>
<name>A0A921UR46_SORBI</name>
<reference evidence="2" key="1">
    <citation type="journal article" date="2019" name="BMC Genomics">
        <title>A new reference genome for Sorghum bicolor reveals high levels of sequence similarity between sweet and grain genotypes: implications for the genetics of sugar metabolism.</title>
        <authorList>
            <person name="Cooper E.A."/>
            <person name="Brenton Z.W."/>
            <person name="Flinn B.S."/>
            <person name="Jenkins J."/>
            <person name="Shu S."/>
            <person name="Flowers D."/>
            <person name="Luo F."/>
            <person name="Wang Y."/>
            <person name="Xia P."/>
            <person name="Barry K."/>
            <person name="Daum C."/>
            <person name="Lipzen A."/>
            <person name="Yoshinaga Y."/>
            <person name="Schmutz J."/>
            <person name="Saski C."/>
            <person name="Vermerris W."/>
            <person name="Kresovich S."/>
        </authorList>
    </citation>
    <scope>NUCLEOTIDE SEQUENCE</scope>
</reference>
<dbReference type="PANTHER" id="PTHR34709:SF61">
    <property type="entry name" value="OS07G0229100 PROTEIN"/>
    <property type="match status" value="1"/>
</dbReference>
<dbReference type="InterPro" id="IPR001810">
    <property type="entry name" value="F-box_dom"/>
</dbReference>
<gene>
    <name evidence="2" type="ORF">BDA96_02G017900</name>
</gene>
<dbReference type="SUPFAM" id="SSF81383">
    <property type="entry name" value="F-box domain"/>
    <property type="match status" value="1"/>
</dbReference>